<dbReference type="GO" id="GO:0099604">
    <property type="term" value="F:ligand-gated calcium channel activity"/>
    <property type="evidence" value="ECO:0007669"/>
    <property type="project" value="TreeGrafter"/>
</dbReference>
<keyword evidence="3 9" id="KW-0812">Transmembrane</keyword>
<dbReference type="OrthoDB" id="310870at2759"/>
<dbReference type="InterPro" id="IPR057366">
    <property type="entry name" value="TRPM-like"/>
</dbReference>
<keyword evidence="5" id="KW-0406">Ion transport</keyword>
<organism evidence="11 12">
    <name type="scientific">Mytilus galloprovincialis</name>
    <name type="common">Mediterranean mussel</name>
    <dbReference type="NCBI Taxonomy" id="29158"/>
    <lineage>
        <taxon>Eukaryota</taxon>
        <taxon>Metazoa</taxon>
        <taxon>Spiralia</taxon>
        <taxon>Lophotrochozoa</taxon>
        <taxon>Mollusca</taxon>
        <taxon>Bivalvia</taxon>
        <taxon>Autobranchia</taxon>
        <taxon>Pteriomorphia</taxon>
        <taxon>Mytilida</taxon>
        <taxon>Mytiloidea</taxon>
        <taxon>Mytilidae</taxon>
        <taxon>Mytilinae</taxon>
        <taxon>Mytilus</taxon>
    </lineage>
</organism>
<comment type="caution">
    <text evidence="11">The sequence shown here is derived from an EMBL/GenBank/DDBJ whole genome shotgun (WGS) entry which is preliminary data.</text>
</comment>
<sequence length="706" mass="81919">MENEALGRNKKQPQSVPSGTENIANCIRDHLEIPLILIIVGGKQESFEVAMNHLKRNIPVLVIDGSGGSADFINPKVDVKLTKKLLHYVNLWDRPDIAEKEVFKLENRDVLNILELDESSSNRNIVEMVNKAVIEILGSREMKPFTADSEKEEIQEKDIFKHLFIWAVLMDRRELAMLFWKKEDKDFICSALYASALAKRLSENPIAGEHTDQLVALWASHRFYEDLAYSVMTEMYWKDNSLARQLLVTEVKRYNSTTVFEISEKFALMKFIGHAACQTKLNKIWKGHIFSETSTLKLAYMAMLVIFSMFVLTDLYPIPEKNPSVMEYMVIAWAVTTSTEEIRQALGIKQVSWNLMTWFSFWTFYEIVMYSLFITSVLLRLTLSANDFFHARMVYSLTLGLFIINSMQFFLVSKHIGPKVIMIGRMMFDIIFFVLIFAVFLFGFGVIYQATMFPNSEPGFQLFKDIVYMPYWQLYGELFLDNIAGKEPSTCTDDALLYRNGTLARCPEVNQINTLLLAVYMVVTHIILVNILIAMFSHTFTKVQDNNELVWKYHRFSLIREYYDRSSLIPPLIIISHIKKCVMCIACELFKKRETKNKFKISNKPESEQLAILERYSVYRHLNSSIRLRRYHATNTEAEKDGFDTSYTQEADISLEEQFDLLTSEVYKMQKNQEETMKDVKEIKSTKQNLLIIDLNGGSANRTYKI</sequence>
<feature type="transmembrane region" description="Helical" evidence="9">
    <location>
        <begin position="359"/>
        <end position="381"/>
    </location>
</feature>
<feature type="compositionally biased region" description="Polar residues" evidence="8">
    <location>
        <begin position="12"/>
        <end position="21"/>
    </location>
</feature>
<dbReference type="EMBL" id="UYJE01005580">
    <property type="protein sequence ID" value="VDI38411.1"/>
    <property type="molecule type" value="Genomic_DNA"/>
</dbReference>
<evidence type="ECO:0000313" key="11">
    <source>
        <dbReference type="EMBL" id="VDI38411.1"/>
    </source>
</evidence>
<evidence type="ECO:0000313" key="12">
    <source>
        <dbReference type="Proteomes" id="UP000596742"/>
    </source>
</evidence>
<name>A0A8B6EQR6_MYTGA</name>
<feature type="transmembrane region" description="Helical" evidence="9">
    <location>
        <begin position="515"/>
        <end position="536"/>
    </location>
</feature>
<accession>A0A8B6EQR6</accession>
<dbReference type="PRINTS" id="PR01097">
    <property type="entry name" value="TRNSRECEPTRP"/>
</dbReference>
<evidence type="ECO:0000256" key="8">
    <source>
        <dbReference type="SAM" id="MobiDB-lite"/>
    </source>
</evidence>
<keyword evidence="12" id="KW-1185">Reference proteome</keyword>
<keyword evidence="4 9" id="KW-1133">Transmembrane helix</keyword>
<feature type="transmembrane region" description="Helical" evidence="9">
    <location>
        <begin position="298"/>
        <end position="318"/>
    </location>
</feature>
<evidence type="ECO:0000256" key="5">
    <source>
        <dbReference type="ARBA" id="ARBA00023065"/>
    </source>
</evidence>
<dbReference type="PANTHER" id="PTHR13800">
    <property type="entry name" value="TRANSIENT RECEPTOR POTENTIAL CATION CHANNEL, SUBFAMILY M, MEMBER 6"/>
    <property type="match status" value="1"/>
</dbReference>
<reference evidence="11" key="1">
    <citation type="submission" date="2018-11" db="EMBL/GenBank/DDBJ databases">
        <authorList>
            <person name="Alioto T."/>
            <person name="Alioto T."/>
        </authorList>
    </citation>
    <scope>NUCLEOTIDE SEQUENCE</scope>
</reference>
<feature type="region of interest" description="Disordered" evidence="8">
    <location>
        <begin position="1"/>
        <end position="21"/>
    </location>
</feature>
<feature type="transmembrane region" description="Helical" evidence="9">
    <location>
        <begin position="568"/>
        <end position="590"/>
    </location>
</feature>
<evidence type="ECO:0000256" key="4">
    <source>
        <dbReference type="ARBA" id="ARBA00022989"/>
    </source>
</evidence>
<dbReference type="InterPro" id="IPR050927">
    <property type="entry name" value="TRPM"/>
</dbReference>
<evidence type="ECO:0000256" key="6">
    <source>
        <dbReference type="ARBA" id="ARBA00023136"/>
    </source>
</evidence>
<gene>
    <name evidence="11" type="ORF">MGAL_10B091017</name>
</gene>
<evidence type="ECO:0000256" key="7">
    <source>
        <dbReference type="ARBA" id="ARBA00023303"/>
    </source>
</evidence>
<keyword evidence="2" id="KW-0813">Transport</keyword>
<evidence type="ECO:0000259" key="10">
    <source>
        <dbReference type="Pfam" id="PF25508"/>
    </source>
</evidence>
<feature type="transmembrane region" description="Helical" evidence="9">
    <location>
        <begin position="430"/>
        <end position="448"/>
    </location>
</feature>
<keyword evidence="7" id="KW-0407">Ion channel</keyword>
<dbReference type="GO" id="GO:0005886">
    <property type="term" value="C:plasma membrane"/>
    <property type="evidence" value="ECO:0007669"/>
    <property type="project" value="TreeGrafter"/>
</dbReference>
<feature type="transmembrane region" description="Helical" evidence="9">
    <location>
        <begin position="393"/>
        <end position="410"/>
    </location>
</feature>
<proteinExistence type="predicted"/>
<dbReference type="Pfam" id="PF25508">
    <property type="entry name" value="TRPM2"/>
    <property type="match status" value="1"/>
</dbReference>
<evidence type="ECO:0000256" key="2">
    <source>
        <dbReference type="ARBA" id="ARBA00022448"/>
    </source>
</evidence>
<keyword evidence="6 9" id="KW-0472">Membrane</keyword>
<protein>
    <recommendedName>
        <fullName evidence="10">TRPM-like domain-containing protein</fullName>
    </recommendedName>
</protein>
<evidence type="ECO:0000256" key="3">
    <source>
        <dbReference type="ARBA" id="ARBA00022692"/>
    </source>
</evidence>
<feature type="domain" description="TRPM-like" evidence="10">
    <location>
        <begin position="140"/>
        <end position="274"/>
    </location>
</feature>
<dbReference type="InterPro" id="IPR002153">
    <property type="entry name" value="TRPC_channel"/>
</dbReference>
<evidence type="ECO:0000256" key="1">
    <source>
        <dbReference type="ARBA" id="ARBA00004141"/>
    </source>
</evidence>
<evidence type="ECO:0000256" key="9">
    <source>
        <dbReference type="SAM" id="Phobius"/>
    </source>
</evidence>
<dbReference type="Proteomes" id="UP000596742">
    <property type="component" value="Unassembled WGS sequence"/>
</dbReference>
<dbReference type="PANTHER" id="PTHR13800:SF12">
    <property type="entry name" value="TRANSIENT RECEPTOR POTENTIAL CATION CHANNEL SUBFAMILY M MEMBER-LIKE 2"/>
    <property type="match status" value="1"/>
</dbReference>
<comment type="subcellular location">
    <subcellularLocation>
        <location evidence="1">Membrane</location>
        <topology evidence="1">Multi-pass membrane protein</topology>
    </subcellularLocation>
</comment>
<dbReference type="AlphaFoldDB" id="A0A8B6EQR6"/>